<dbReference type="Gene3D" id="3.40.50.450">
    <property type="match status" value="1"/>
</dbReference>
<reference evidence="2" key="1">
    <citation type="submission" date="2018-02" db="EMBL/GenBank/DDBJ databases">
        <authorList>
            <person name="Hausmann B."/>
        </authorList>
    </citation>
    <scope>NUCLEOTIDE SEQUENCE [LARGE SCALE GENOMIC DNA]</scope>
    <source>
        <strain evidence="2">Peat soil MAG SbF1</strain>
    </source>
</reference>
<name>A0A2U3LNA9_9FIRM</name>
<accession>A0A2U3LNA9</accession>
<dbReference type="AlphaFoldDB" id="A0A2U3LNA9"/>
<gene>
    <name evidence="1" type="ORF">SBF1_660009</name>
</gene>
<evidence type="ECO:0000313" key="2">
    <source>
        <dbReference type="Proteomes" id="UP000238916"/>
    </source>
</evidence>
<protein>
    <submittedName>
        <fullName evidence="1">Uncharacterized protein</fullName>
    </submittedName>
</protein>
<proteinExistence type="predicted"/>
<dbReference type="SUPFAM" id="SSF52309">
    <property type="entry name" value="N-(deoxy)ribosyltransferase-like"/>
    <property type="match status" value="1"/>
</dbReference>
<evidence type="ECO:0000313" key="1">
    <source>
        <dbReference type="EMBL" id="SPF53368.1"/>
    </source>
</evidence>
<dbReference type="OrthoDB" id="9815193at2"/>
<dbReference type="Proteomes" id="UP000238916">
    <property type="component" value="Unassembled WGS sequence"/>
</dbReference>
<sequence length="105" mass="12447">MTGQIIIEDIWTKINQCAFIIADVTNRNPNVMYELGIVHTIGKPTIQMTQDVSSIPFDFTHLRHYEYEDNSDGFRGFSERLPQIIRNIYKERFGVDYRSRLNRNY</sequence>
<dbReference type="EMBL" id="OMOF01000623">
    <property type="protein sequence ID" value="SPF53368.1"/>
    <property type="molecule type" value="Genomic_DNA"/>
</dbReference>
<organism evidence="1 2">
    <name type="scientific">Candidatus Desulfosporosinus infrequens</name>
    <dbReference type="NCBI Taxonomy" id="2043169"/>
    <lineage>
        <taxon>Bacteria</taxon>
        <taxon>Bacillati</taxon>
        <taxon>Bacillota</taxon>
        <taxon>Clostridia</taxon>
        <taxon>Eubacteriales</taxon>
        <taxon>Desulfitobacteriaceae</taxon>
        <taxon>Desulfosporosinus</taxon>
    </lineage>
</organism>